<feature type="compositionally biased region" description="Polar residues" evidence="3">
    <location>
        <begin position="158"/>
        <end position="167"/>
    </location>
</feature>
<feature type="compositionally biased region" description="Acidic residues" evidence="3">
    <location>
        <begin position="107"/>
        <end position="116"/>
    </location>
</feature>
<dbReference type="EMBL" id="LN890553">
    <property type="protein sequence ID" value="CUS23824.1"/>
    <property type="molecule type" value="Genomic_DNA"/>
</dbReference>
<evidence type="ECO:0000313" key="5">
    <source>
        <dbReference type="EMBL" id="CUS23824.1"/>
    </source>
</evidence>
<evidence type="ECO:0000259" key="4">
    <source>
        <dbReference type="PROSITE" id="PS50002"/>
    </source>
</evidence>
<feature type="compositionally biased region" description="Polar residues" evidence="3">
    <location>
        <begin position="319"/>
        <end position="328"/>
    </location>
</feature>
<dbReference type="GO" id="GO:0015630">
    <property type="term" value="C:microtubule cytoskeleton"/>
    <property type="evidence" value="ECO:0007669"/>
    <property type="project" value="TreeGrafter"/>
</dbReference>
<feature type="compositionally biased region" description="Polar residues" evidence="3">
    <location>
        <begin position="54"/>
        <end position="75"/>
    </location>
</feature>
<dbReference type="SUPFAM" id="SSF50044">
    <property type="entry name" value="SH3-domain"/>
    <property type="match status" value="1"/>
</dbReference>
<evidence type="ECO:0000256" key="3">
    <source>
        <dbReference type="SAM" id="MobiDB-lite"/>
    </source>
</evidence>
<dbReference type="InterPro" id="IPR001452">
    <property type="entry name" value="SH3_domain"/>
</dbReference>
<accession>A0A0P1KV52</accession>
<dbReference type="GO" id="GO:0030950">
    <property type="term" value="P:establishment or maintenance of actin cytoskeleton polarity"/>
    <property type="evidence" value="ECO:0007669"/>
    <property type="project" value="TreeGrafter"/>
</dbReference>
<feature type="compositionally biased region" description="Acidic residues" evidence="3">
    <location>
        <begin position="192"/>
        <end position="209"/>
    </location>
</feature>
<dbReference type="GO" id="GO:0008104">
    <property type="term" value="P:intracellular protein localization"/>
    <property type="evidence" value="ECO:0007669"/>
    <property type="project" value="TreeGrafter"/>
</dbReference>
<feature type="region of interest" description="Disordered" evidence="3">
    <location>
        <begin position="344"/>
        <end position="369"/>
    </location>
</feature>
<organism evidence="5 6">
    <name type="scientific">Lachancea quebecensis</name>
    <dbReference type="NCBI Taxonomy" id="1654605"/>
    <lineage>
        <taxon>Eukaryota</taxon>
        <taxon>Fungi</taxon>
        <taxon>Dikarya</taxon>
        <taxon>Ascomycota</taxon>
        <taxon>Saccharomycotina</taxon>
        <taxon>Saccharomycetes</taxon>
        <taxon>Saccharomycetales</taxon>
        <taxon>Saccharomycetaceae</taxon>
        <taxon>Lachancea</taxon>
    </lineage>
</organism>
<feature type="compositionally biased region" description="Polar residues" evidence="3">
    <location>
        <begin position="141"/>
        <end position="151"/>
    </location>
</feature>
<evidence type="ECO:0000256" key="2">
    <source>
        <dbReference type="PROSITE-ProRule" id="PRU00192"/>
    </source>
</evidence>
<feature type="compositionally biased region" description="Acidic residues" evidence="3">
    <location>
        <begin position="554"/>
        <end position="563"/>
    </location>
</feature>
<dbReference type="PANTHER" id="PTHR47775">
    <property type="entry name" value="BUD SITE SELECTION PROTEIN 14"/>
    <property type="match status" value="1"/>
</dbReference>
<evidence type="ECO:0000313" key="6">
    <source>
        <dbReference type="Proteomes" id="UP000236544"/>
    </source>
</evidence>
<dbReference type="InterPro" id="IPR053039">
    <property type="entry name" value="Polarity_Bud-Selection_Reg"/>
</dbReference>
<feature type="region of interest" description="Disordered" evidence="3">
    <location>
        <begin position="141"/>
        <end position="216"/>
    </location>
</feature>
<evidence type="ECO:0000256" key="1">
    <source>
        <dbReference type="ARBA" id="ARBA00022443"/>
    </source>
</evidence>
<feature type="compositionally biased region" description="Polar residues" evidence="3">
    <location>
        <begin position="292"/>
        <end position="301"/>
    </location>
</feature>
<name>A0A0P1KV52_9SACH</name>
<keyword evidence="1 2" id="KW-0728">SH3 domain</keyword>
<dbReference type="GO" id="GO:0051286">
    <property type="term" value="C:cell tip"/>
    <property type="evidence" value="ECO:0007669"/>
    <property type="project" value="TreeGrafter"/>
</dbReference>
<protein>
    <submittedName>
        <fullName evidence="5">LAQU0S12e00870g1_1</fullName>
    </submittedName>
</protein>
<dbReference type="Gene3D" id="2.30.30.40">
    <property type="entry name" value="SH3 Domains"/>
    <property type="match status" value="1"/>
</dbReference>
<sequence>MQDIIDKAYGKYVQGSSGQSTMHTNLLCDPDLVEDYSDIVKTMPKKLREDEESSSVNGSVVLNPNSQNTSSSKTGTVPVGEEFGRYGLASRPKPESIGGSDKHTEDYNDEYEYSDSEFEDNIENRLKDLSSEANSSSAIKFFSSEQNPGQSSEDDLTTSRSGRTTAHNGIKFAGSMDQRASHSDVGTSDSSNSDEEEHDDDDEMDEDEFQPLAPPEEIDPSKLYALYPFQGPDPSHCQLFQDQSCVLLNDQDSYWWLVKRCNDGKIGFAPAEILETFPERLARLNCWKNENMSGRSVGSNEGNEEKERDSTNMEDEETSSSPYTKGNKSVSFNDVVSYAERYFQDGGSSDEASNEAETKKNNMEGQGTTDSCAEISPLEDIQSEKLPLPGSPLDKVYEATLEPEDDDISEVVSDVSFNTGGTLPLHVKKTRTMQVDNQHKPEHNFSTEKLKGHLSPVPQARDARRLLKAVDDGLQQTFKAPTIPFAGNKDLPKSNSNYSISTIGEYSPSSSEWTNESPQVNNGNFDVEPAVDGIPSTRAIKDISKIVSSMKEDDVYDAEDEQDPSLPKATKCETITRSSSHRESTSASSNESSINEERGTSATTINSTVSFNELKNKHHPVVHELYNPLFDKIDELLRKINAVMSD</sequence>
<reference evidence="6" key="1">
    <citation type="submission" date="2015-10" db="EMBL/GenBank/DDBJ databases">
        <authorList>
            <person name="Devillers H."/>
        </authorList>
    </citation>
    <scope>NUCLEOTIDE SEQUENCE [LARGE SCALE GENOMIC DNA]</scope>
</reference>
<gene>
    <name evidence="5" type="ORF">LAQU0_S12e00870g</name>
</gene>
<feature type="region of interest" description="Disordered" evidence="3">
    <location>
        <begin position="46"/>
        <end position="116"/>
    </location>
</feature>
<dbReference type="Pfam" id="PF00018">
    <property type="entry name" value="SH3_1"/>
    <property type="match status" value="1"/>
</dbReference>
<dbReference type="PROSITE" id="PS50002">
    <property type="entry name" value="SH3"/>
    <property type="match status" value="1"/>
</dbReference>
<dbReference type="AlphaFoldDB" id="A0A0P1KV52"/>
<dbReference type="InterPro" id="IPR036028">
    <property type="entry name" value="SH3-like_dom_sf"/>
</dbReference>
<feature type="domain" description="SH3" evidence="4">
    <location>
        <begin position="218"/>
        <end position="279"/>
    </location>
</feature>
<feature type="region of interest" description="Disordered" evidence="3">
    <location>
        <begin position="292"/>
        <end position="328"/>
    </location>
</feature>
<dbReference type="SMART" id="SM00326">
    <property type="entry name" value="SH3"/>
    <property type="match status" value="1"/>
</dbReference>
<dbReference type="OrthoDB" id="196165at2759"/>
<dbReference type="Proteomes" id="UP000236544">
    <property type="component" value="Unassembled WGS sequence"/>
</dbReference>
<proteinExistence type="predicted"/>
<feature type="region of interest" description="Disordered" evidence="3">
    <location>
        <begin position="554"/>
        <end position="603"/>
    </location>
</feature>
<dbReference type="PANTHER" id="PTHR47775:SF1">
    <property type="entry name" value="BUD SITE SELECTION PROTEIN 14"/>
    <property type="match status" value="1"/>
</dbReference>
<keyword evidence="6" id="KW-1185">Reference proteome</keyword>